<dbReference type="EMBL" id="JADGIZ020000065">
    <property type="protein sequence ID" value="KAL2912445.1"/>
    <property type="molecule type" value="Genomic_DNA"/>
</dbReference>
<keyword evidence="3" id="KW-1185">Reference proteome</keyword>
<feature type="compositionally biased region" description="Polar residues" evidence="1">
    <location>
        <begin position="1"/>
        <end position="19"/>
    </location>
</feature>
<dbReference type="PANTHER" id="PTHR46586">
    <property type="entry name" value="ANKYRIN REPEAT-CONTAINING PROTEIN"/>
    <property type="match status" value="1"/>
</dbReference>
<sequence length="504" mass="54530">MQGTDPGPSNTSNTSSKGTPSHWDRLPRELKDLVLERSSALTRLSTGALPAWQLQRLGTAARVSLWLETLETDWAGDLARLPRVPDSSLVFRHMRSRGMFERVRALGAAGRWVLRRAAVRNGWRDLLGLPDGPAGPAGGGGGGGGGAGGDVAVADADAEELARAAAAEGAVWLLEETLVGRQMLPAGQALVPRLAELAAAGGQLDAVRWLHAASPDQAWTPAAMDLAAAGGHLDVVEYLHEHRTEGCTQYAMDRAAAFGHLPVVRWLHEHRGEGCTKWCVREVAVVGHVEVLQYLHEHYPQHFADLGEHGFDRAWRLPVLRWLHGAGLIRNPQATLDNLVRSSDPRGVQWACATFGLAVTQAQFEDACQLDEREVVRWMLTQPGIRVTDTAARRAVEGRSDGVIRVLIAHDPALLGSITDSIVALCEVDFVAWMHWRYPQGFGQHALEAAVRSDRMAVAQLILDRVKGIEWDFDVARSLAVGEHADGMLGVLDNAASVGAKGDN</sequence>
<dbReference type="Gene3D" id="1.25.40.20">
    <property type="entry name" value="Ankyrin repeat-containing domain"/>
    <property type="match status" value="1"/>
</dbReference>
<evidence type="ECO:0000256" key="1">
    <source>
        <dbReference type="SAM" id="MobiDB-lite"/>
    </source>
</evidence>
<name>A0ABR4MYX8_9FUNG</name>
<organism evidence="2 3">
    <name type="scientific">Polyrhizophydium stewartii</name>
    <dbReference type="NCBI Taxonomy" id="2732419"/>
    <lineage>
        <taxon>Eukaryota</taxon>
        <taxon>Fungi</taxon>
        <taxon>Fungi incertae sedis</taxon>
        <taxon>Chytridiomycota</taxon>
        <taxon>Chytridiomycota incertae sedis</taxon>
        <taxon>Chytridiomycetes</taxon>
        <taxon>Rhizophydiales</taxon>
        <taxon>Rhizophydiales incertae sedis</taxon>
        <taxon>Polyrhizophydium</taxon>
    </lineage>
</organism>
<dbReference type="Proteomes" id="UP001527925">
    <property type="component" value="Unassembled WGS sequence"/>
</dbReference>
<protein>
    <recommendedName>
        <fullName evidence="4">Ankyrin repeat domain-containing protein</fullName>
    </recommendedName>
</protein>
<evidence type="ECO:0008006" key="4">
    <source>
        <dbReference type="Google" id="ProtNLM"/>
    </source>
</evidence>
<evidence type="ECO:0000313" key="3">
    <source>
        <dbReference type="Proteomes" id="UP001527925"/>
    </source>
</evidence>
<feature type="region of interest" description="Disordered" evidence="1">
    <location>
        <begin position="1"/>
        <end position="24"/>
    </location>
</feature>
<dbReference type="SUPFAM" id="SSF140860">
    <property type="entry name" value="Pseudo ankyrin repeat-like"/>
    <property type="match status" value="1"/>
</dbReference>
<evidence type="ECO:0000313" key="2">
    <source>
        <dbReference type="EMBL" id="KAL2912445.1"/>
    </source>
</evidence>
<accession>A0ABR4MYX8</accession>
<dbReference type="InterPro" id="IPR036770">
    <property type="entry name" value="Ankyrin_rpt-contain_sf"/>
</dbReference>
<reference evidence="2 3" key="1">
    <citation type="submission" date="2023-09" db="EMBL/GenBank/DDBJ databases">
        <title>Pangenome analysis of Batrachochytrium dendrobatidis and related Chytrids.</title>
        <authorList>
            <person name="Yacoub M.N."/>
            <person name="Stajich J.E."/>
            <person name="James T.Y."/>
        </authorList>
    </citation>
    <scope>NUCLEOTIDE SEQUENCE [LARGE SCALE GENOMIC DNA]</scope>
    <source>
        <strain evidence="2 3">JEL0888</strain>
    </source>
</reference>
<dbReference type="PANTHER" id="PTHR46586:SF3">
    <property type="entry name" value="ANKYRIN REPEAT-CONTAINING PROTEIN"/>
    <property type="match status" value="1"/>
</dbReference>
<dbReference type="InterPro" id="IPR002110">
    <property type="entry name" value="Ankyrin_rpt"/>
</dbReference>
<comment type="caution">
    <text evidence="2">The sequence shown here is derived from an EMBL/GenBank/DDBJ whole genome shotgun (WGS) entry which is preliminary data.</text>
</comment>
<dbReference type="Pfam" id="PF13637">
    <property type="entry name" value="Ank_4"/>
    <property type="match status" value="1"/>
</dbReference>
<proteinExistence type="predicted"/>
<dbReference type="InterPro" id="IPR052050">
    <property type="entry name" value="SecEffector_AnkRepeat"/>
</dbReference>
<gene>
    <name evidence="2" type="ORF">HK105_208089</name>
</gene>